<protein>
    <submittedName>
        <fullName evidence="1">Uncharacterized protein</fullName>
    </submittedName>
</protein>
<proteinExistence type="predicted"/>
<organism evidence="1 2">
    <name type="scientific">Dacryopinax primogenitus (strain DJM 731)</name>
    <name type="common">Brown rot fungus</name>
    <dbReference type="NCBI Taxonomy" id="1858805"/>
    <lineage>
        <taxon>Eukaryota</taxon>
        <taxon>Fungi</taxon>
        <taxon>Dikarya</taxon>
        <taxon>Basidiomycota</taxon>
        <taxon>Agaricomycotina</taxon>
        <taxon>Dacrymycetes</taxon>
        <taxon>Dacrymycetales</taxon>
        <taxon>Dacrymycetaceae</taxon>
        <taxon>Dacryopinax</taxon>
    </lineage>
</organism>
<reference evidence="1 2" key="1">
    <citation type="journal article" date="2012" name="Science">
        <title>The Paleozoic origin of enzymatic lignin decomposition reconstructed from 31 fungal genomes.</title>
        <authorList>
            <person name="Floudas D."/>
            <person name="Binder M."/>
            <person name="Riley R."/>
            <person name="Barry K."/>
            <person name="Blanchette R.A."/>
            <person name="Henrissat B."/>
            <person name="Martinez A.T."/>
            <person name="Otillar R."/>
            <person name="Spatafora J.W."/>
            <person name="Yadav J.S."/>
            <person name="Aerts A."/>
            <person name="Benoit I."/>
            <person name="Boyd A."/>
            <person name="Carlson A."/>
            <person name="Copeland A."/>
            <person name="Coutinho P.M."/>
            <person name="de Vries R.P."/>
            <person name="Ferreira P."/>
            <person name="Findley K."/>
            <person name="Foster B."/>
            <person name="Gaskell J."/>
            <person name="Glotzer D."/>
            <person name="Gorecki P."/>
            <person name="Heitman J."/>
            <person name="Hesse C."/>
            <person name="Hori C."/>
            <person name="Igarashi K."/>
            <person name="Jurgens J.A."/>
            <person name="Kallen N."/>
            <person name="Kersten P."/>
            <person name="Kohler A."/>
            <person name="Kuees U."/>
            <person name="Kumar T.K.A."/>
            <person name="Kuo A."/>
            <person name="LaButti K."/>
            <person name="Larrondo L.F."/>
            <person name="Lindquist E."/>
            <person name="Ling A."/>
            <person name="Lombard V."/>
            <person name="Lucas S."/>
            <person name="Lundell T."/>
            <person name="Martin R."/>
            <person name="McLaughlin D.J."/>
            <person name="Morgenstern I."/>
            <person name="Morin E."/>
            <person name="Murat C."/>
            <person name="Nagy L.G."/>
            <person name="Nolan M."/>
            <person name="Ohm R.A."/>
            <person name="Patyshakuliyeva A."/>
            <person name="Rokas A."/>
            <person name="Ruiz-Duenas F.J."/>
            <person name="Sabat G."/>
            <person name="Salamov A."/>
            <person name="Samejima M."/>
            <person name="Schmutz J."/>
            <person name="Slot J.C."/>
            <person name="St John F."/>
            <person name="Stenlid J."/>
            <person name="Sun H."/>
            <person name="Sun S."/>
            <person name="Syed K."/>
            <person name="Tsang A."/>
            <person name="Wiebenga A."/>
            <person name="Young D."/>
            <person name="Pisabarro A."/>
            <person name="Eastwood D.C."/>
            <person name="Martin F."/>
            <person name="Cullen D."/>
            <person name="Grigoriev I.V."/>
            <person name="Hibbett D.S."/>
        </authorList>
    </citation>
    <scope>NUCLEOTIDE SEQUENCE [LARGE SCALE GENOMIC DNA]</scope>
    <source>
        <strain evidence="1 2">DJM-731 SS1</strain>
    </source>
</reference>
<keyword evidence="2" id="KW-1185">Reference proteome</keyword>
<dbReference type="OMA" id="KCAQEEI"/>
<sequence>LECLVVQRLFEMEKMDARGTNYKMRSSIAKALQTRSSSIRTTLMEYNHLAPLVTPSQPMLTMSAILDHAFQGEFMILRHGSSPDDLSRHWMQPQIRELVVKWLLVKCAQEEI</sequence>
<evidence type="ECO:0000313" key="1">
    <source>
        <dbReference type="EMBL" id="EJT98080.1"/>
    </source>
</evidence>
<dbReference type="EMBL" id="JH795874">
    <property type="protein sequence ID" value="EJT98080.1"/>
    <property type="molecule type" value="Genomic_DNA"/>
</dbReference>
<dbReference type="AlphaFoldDB" id="M5FNZ1"/>
<accession>M5FNZ1</accession>
<feature type="non-terminal residue" evidence="1">
    <location>
        <position position="1"/>
    </location>
</feature>
<dbReference type="OrthoDB" id="2676448at2759"/>
<gene>
    <name evidence="1" type="ORF">DACRYDRAFT_40738</name>
</gene>
<dbReference type="HOGENOM" id="CLU_013084_4_2_1"/>
<feature type="non-terminal residue" evidence="1">
    <location>
        <position position="112"/>
    </location>
</feature>
<evidence type="ECO:0000313" key="2">
    <source>
        <dbReference type="Proteomes" id="UP000030653"/>
    </source>
</evidence>
<dbReference type="GeneID" id="63689552"/>
<name>M5FNZ1_DACPD</name>
<dbReference type="Proteomes" id="UP000030653">
    <property type="component" value="Unassembled WGS sequence"/>
</dbReference>
<dbReference type="RefSeq" id="XP_040624978.1">
    <property type="nucleotide sequence ID" value="XM_040774490.1"/>
</dbReference>